<comment type="caution">
    <text evidence="1">The sequence shown here is derived from an EMBL/GenBank/DDBJ whole genome shotgun (WGS) entry which is preliminary data.</text>
</comment>
<dbReference type="AlphaFoldDB" id="A0A556S919"/>
<dbReference type="RefSeq" id="WP_144092724.1">
    <property type="nucleotide sequence ID" value="NZ_VMHM01000015.1"/>
</dbReference>
<dbReference type="Pfam" id="PF05926">
    <property type="entry name" value="Phage_GPL"/>
    <property type="match status" value="1"/>
</dbReference>
<organism evidence="1 2">
    <name type="scientific">Gilliamella apicola</name>
    <dbReference type="NCBI Taxonomy" id="1196095"/>
    <lineage>
        <taxon>Bacteria</taxon>
        <taxon>Pseudomonadati</taxon>
        <taxon>Pseudomonadota</taxon>
        <taxon>Gammaproteobacteria</taxon>
        <taxon>Orbales</taxon>
        <taxon>Orbaceae</taxon>
        <taxon>Gilliamella</taxon>
    </lineage>
</organism>
<dbReference type="InterPro" id="IPR009225">
    <property type="entry name" value="Phage_head_completion_GpL"/>
</dbReference>
<protein>
    <submittedName>
        <fullName evidence="1">Head completion/stabilization protein</fullName>
    </submittedName>
</protein>
<dbReference type="EMBL" id="VMHM01000015">
    <property type="protein sequence ID" value="TSJ97636.1"/>
    <property type="molecule type" value="Genomic_DNA"/>
</dbReference>
<evidence type="ECO:0000313" key="1">
    <source>
        <dbReference type="EMBL" id="TSJ97636.1"/>
    </source>
</evidence>
<evidence type="ECO:0000313" key="2">
    <source>
        <dbReference type="Proteomes" id="UP000319483"/>
    </source>
</evidence>
<proteinExistence type="predicted"/>
<dbReference type="Proteomes" id="UP000319483">
    <property type="component" value="Unassembled WGS sequence"/>
</dbReference>
<sequence length="156" mass="17536">MNDFIAISKANEADESKISNISFFPAIDINDVRKTQRLDGTVTTERLKTAIASAIIAVNDDLYNWRLTKQSAGITSINNLNDEQINGESKYLILYKHAVYSWANALLNEQYINFDATAKAKGEIEPNIESVGNLYRNARYAIRDILGKSRSTMELI</sequence>
<gene>
    <name evidence="1" type="ORF">FPQ15_11045</name>
</gene>
<name>A0A556S919_9GAMM</name>
<reference evidence="1 2" key="1">
    <citation type="submission" date="2019-07" db="EMBL/GenBank/DDBJ databases">
        <title>Gilliamella genomes.</title>
        <authorList>
            <person name="Zheng H."/>
        </authorList>
    </citation>
    <scope>NUCLEOTIDE SEQUENCE [LARGE SCALE GENOMIC DNA]</scope>
    <source>
        <strain evidence="1 2">W8127</strain>
    </source>
</reference>
<accession>A0A556S919</accession>